<dbReference type="InterPro" id="IPR014960">
    <property type="entry name" value="DUF1828"/>
</dbReference>
<dbReference type="Pfam" id="PF08861">
    <property type="entry name" value="DUF1828"/>
    <property type="match status" value="1"/>
</dbReference>
<dbReference type="EMBL" id="AYXT01000012">
    <property type="protein sequence ID" value="ETF01212.1"/>
    <property type="molecule type" value="Genomic_DNA"/>
</dbReference>
<dbReference type="Proteomes" id="UP000018733">
    <property type="component" value="Unassembled WGS sequence"/>
</dbReference>
<gene>
    <name evidence="2" type="ORF">W822_18295</name>
</gene>
<evidence type="ECO:0000259" key="1">
    <source>
        <dbReference type="Pfam" id="PF08861"/>
    </source>
</evidence>
<sequence length="254" mass="28376">MNLLKEQLCTAMCADISLTEVGDGSYFVSTPFTFSDGDNYAIYLNRLASGGWRITDHGLTMMHLSYDLDIDKLKDGTRAKIFEQILGEHGLETDDGELFIEVPADALSNGIFTFGQGITRIHDLSLLSRINVESTFYDDLKEKLLEICGDGLEINYSVPGLADHKLYPIDFAISSKKPLFIFGVSNREKARLATIILQYLQKNHVVFRSLIVYQDMWAIPRSDLSRLTAAANDQIPSLDNVDDLERKIVDATAA</sequence>
<dbReference type="OrthoDB" id="581553at2"/>
<accession>V8QNI0</accession>
<reference evidence="2 3" key="1">
    <citation type="journal article" date="2014" name="Genome Announc.">
        <title>Draft Genome Sequence of Advenella kashmirensis Strain W13003, a Polycyclic Aromatic Hydrocarbon-Degrading Bacterium.</title>
        <authorList>
            <person name="Wang X."/>
            <person name="Jin D."/>
            <person name="Zhou L."/>
            <person name="Wu L."/>
            <person name="An W."/>
            <person name="Zhao L."/>
        </authorList>
    </citation>
    <scope>NUCLEOTIDE SEQUENCE [LARGE SCALE GENOMIC DNA]</scope>
    <source>
        <strain evidence="2 3">W13003</strain>
    </source>
</reference>
<dbReference type="eggNOG" id="ENOG50338Y2">
    <property type="taxonomic scope" value="Bacteria"/>
</dbReference>
<organism evidence="2 3">
    <name type="scientific">Advenella kashmirensis W13003</name>
    <dbReference type="NCBI Taxonomy" id="1424334"/>
    <lineage>
        <taxon>Bacteria</taxon>
        <taxon>Pseudomonadati</taxon>
        <taxon>Pseudomonadota</taxon>
        <taxon>Betaproteobacteria</taxon>
        <taxon>Burkholderiales</taxon>
        <taxon>Alcaligenaceae</taxon>
    </lineage>
</organism>
<dbReference type="HOGENOM" id="CLU_094233_0_0_4"/>
<proteinExistence type="predicted"/>
<evidence type="ECO:0000313" key="3">
    <source>
        <dbReference type="Proteomes" id="UP000018733"/>
    </source>
</evidence>
<name>V8QNI0_9BURK</name>
<evidence type="ECO:0000313" key="2">
    <source>
        <dbReference type="EMBL" id="ETF01212.1"/>
    </source>
</evidence>
<feature type="domain" description="DUF1828" evidence="1">
    <location>
        <begin position="30"/>
        <end position="121"/>
    </location>
</feature>
<dbReference type="RefSeq" id="WP_024006591.1">
    <property type="nucleotide sequence ID" value="NZ_KI650981.1"/>
</dbReference>
<keyword evidence="3" id="KW-1185">Reference proteome</keyword>
<dbReference type="AlphaFoldDB" id="V8QNI0"/>
<protein>
    <recommendedName>
        <fullName evidence="1">DUF1828 domain-containing protein</fullName>
    </recommendedName>
</protein>
<comment type="caution">
    <text evidence="2">The sequence shown here is derived from an EMBL/GenBank/DDBJ whole genome shotgun (WGS) entry which is preliminary data.</text>
</comment>
<dbReference type="PATRIC" id="fig|1424334.3.peg.3673"/>